<dbReference type="InParanoid" id="A0A0C3KED9"/>
<protein>
    <submittedName>
        <fullName evidence="2">Uncharacterized protein</fullName>
    </submittedName>
</protein>
<dbReference type="InterPro" id="IPR046521">
    <property type="entry name" value="DUF6698"/>
</dbReference>
<feature type="region of interest" description="Disordered" evidence="1">
    <location>
        <begin position="125"/>
        <end position="147"/>
    </location>
</feature>
<dbReference type="STRING" id="870435.A0A0C3KED9"/>
<proteinExistence type="predicted"/>
<sequence>LVTAAAQSRTNDTGSLKWDVLTYMLEDPTTQSVKPPIRKGDPKSTCGWNHPLTAWNLCPIVHLEEFDRNPQLFMNQVHDGTRKITHRKFPACLYDMKMFDPNNKKKGFLRSQGLVQTFHHIFTSPSSALDPTRRGTKTPQGVAHGLPDPTPRTIAYAAIQYYFVLSSAEQWTSAIGGVDLYELFLKIVKVLEDQPDHP</sequence>
<dbReference type="EMBL" id="KN831958">
    <property type="protein sequence ID" value="KIO07972.1"/>
    <property type="molecule type" value="Genomic_DNA"/>
</dbReference>
<reference evidence="2 3" key="1">
    <citation type="submission" date="2014-04" db="EMBL/GenBank/DDBJ databases">
        <authorList>
            <consortium name="DOE Joint Genome Institute"/>
            <person name="Kuo A."/>
            <person name="Kohler A."/>
            <person name="Costa M.D."/>
            <person name="Nagy L.G."/>
            <person name="Floudas D."/>
            <person name="Copeland A."/>
            <person name="Barry K.W."/>
            <person name="Cichocki N."/>
            <person name="Veneault-Fourrey C."/>
            <person name="LaButti K."/>
            <person name="Lindquist E.A."/>
            <person name="Lipzen A."/>
            <person name="Lundell T."/>
            <person name="Morin E."/>
            <person name="Murat C."/>
            <person name="Sun H."/>
            <person name="Tunlid A."/>
            <person name="Henrissat B."/>
            <person name="Grigoriev I.V."/>
            <person name="Hibbett D.S."/>
            <person name="Martin F."/>
            <person name="Nordberg H.P."/>
            <person name="Cantor M.N."/>
            <person name="Hua S.X."/>
        </authorList>
    </citation>
    <scope>NUCLEOTIDE SEQUENCE [LARGE SCALE GENOMIC DNA]</scope>
    <source>
        <strain evidence="2 3">Marx 270</strain>
    </source>
</reference>
<evidence type="ECO:0000313" key="3">
    <source>
        <dbReference type="Proteomes" id="UP000054217"/>
    </source>
</evidence>
<dbReference type="Pfam" id="PF20414">
    <property type="entry name" value="DUF6698"/>
    <property type="match status" value="1"/>
</dbReference>
<feature type="non-terminal residue" evidence="2">
    <location>
        <position position="1"/>
    </location>
</feature>
<accession>A0A0C3KED9</accession>
<reference evidence="3" key="2">
    <citation type="submission" date="2015-01" db="EMBL/GenBank/DDBJ databases">
        <title>Evolutionary Origins and Diversification of the Mycorrhizal Mutualists.</title>
        <authorList>
            <consortium name="DOE Joint Genome Institute"/>
            <consortium name="Mycorrhizal Genomics Consortium"/>
            <person name="Kohler A."/>
            <person name="Kuo A."/>
            <person name="Nagy L.G."/>
            <person name="Floudas D."/>
            <person name="Copeland A."/>
            <person name="Barry K.W."/>
            <person name="Cichocki N."/>
            <person name="Veneault-Fourrey C."/>
            <person name="LaButti K."/>
            <person name="Lindquist E.A."/>
            <person name="Lipzen A."/>
            <person name="Lundell T."/>
            <person name="Morin E."/>
            <person name="Murat C."/>
            <person name="Riley R."/>
            <person name="Ohm R."/>
            <person name="Sun H."/>
            <person name="Tunlid A."/>
            <person name="Henrissat B."/>
            <person name="Grigoriev I.V."/>
            <person name="Hibbett D.S."/>
            <person name="Martin F."/>
        </authorList>
    </citation>
    <scope>NUCLEOTIDE SEQUENCE [LARGE SCALE GENOMIC DNA]</scope>
    <source>
        <strain evidence="3">Marx 270</strain>
    </source>
</reference>
<gene>
    <name evidence="2" type="ORF">M404DRAFT_135214</name>
</gene>
<dbReference type="AlphaFoldDB" id="A0A0C3KED9"/>
<dbReference type="OrthoDB" id="2675584at2759"/>
<name>A0A0C3KED9_PISTI</name>
<dbReference type="Proteomes" id="UP000054217">
    <property type="component" value="Unassembled WGS sequence"/>
</dbReference>
<evidence type="ECO:0000313" key="2">
    <source>
        <dbReference type="EMBL" id="KIO07972.1"/>
    </source>
</evidence>
<evidence type="ECO:0000256" key="1">
    <source>
        <dbReference type="SAM" id="MobiDB-lite"/>
    </source>
</evidence>
<keyword evidence="3" id="KW-1185">Reference proteome</keyword>
<organism evidence="2 3">
    <name type="scientific">Pisolithus tinctorius Marx 270</name>
    <dbReference type="NCBI Taxonomy" id="870435"/>
    <lineage>
        <taxon>Eukaryota</taxon>
        <taxon>Fungi</taxon>
        <taxon>Dikarya</taxon>
        <taxon>Basidiomycota</taxon>
        <taxon>Agaricomycotina</taxon>
        <taxon>Agaricomycetes</taxon>
        <taxon>Agaricomycetidae</taxon>
        <taxon>Boletales</taxon>
        <taxon>Sclerodermatineae</taxon>
        <taxon>Pisolithaceae</taxon>
        <taxon>Pisolithus</taxon>
    </lineage>
</organism>
<dbReference type="HOGENOM" id="CLU_035918_2_3_1"/>